<evidence type="ECO:0000313" key="4">
    <source>
        <dbReference type="Proteomes" id="UP001150217"/>
    </source>
</evidence>
<keyword evidence="1" id="KW-0175">Coiled coil</keyword>
<proteinExistence type="predicted"/>
<feature type="compositionally biased region" description="Polar residues" evidence="2">
    <location>
        <begin position="1158"/>
        <end position="1177"/>
    </location>
</feature>
<gene>
    <name evidence="3" type="ORF">C8R41DRAFT_942857</name>
</gene>
<reference evidence="3" key="1">
    <citation type="submission" date="2022-08" db="EMBL/GenBank/DDBJ databases">
        <title>A Global Phylogenomic Analysis of the Shiitake Genus Lentinula.</title>
        <authorList>
            <consortium name="DOE Joint Genome Institute"/>
            <person name="Sierra-Patev S."/>
            <person name="Min B."/>
            <person name="Naranjo-Ortiz M."/>
            <person name="Looney B."/>
            <person name="Konkel Z."/>
            <person name="Slot J.C."/>
            <person name="Sakamoto Y."/>
            <person name="Steenwyk J.L."/>
            <person name="Rokas A."/>
            <person name="Carro J."/>
            <person name="Camarero S."/>
            <person name="Ferreira P."/>
            <person name="Molpeceres G."/>
            <person name="Ruiz-Duenas F.J."/>
            <person name="Serrano A."/>
            <person name="Henrissat B."/>
            <person name="Drula E."/>
            <person name="Hughes K.W."/>
            <person name="Mata J.L."/>
            <person name="Ishikawa N.K."/>
            <person name="Vargas-Isla R."/>
            <person name="Ushijima S."/>
            <person name="Smith C.A."/>
            <person name="Ahrendt S."/>
            <person name="Andreopoulos W."/>
            <person name="He G."/>
            <person name="Labutti K."/>
            <person name="Lipzen A."/>
            <person name="Ng V."/>
            <person name="Riley R."/>
            <person name="Sandor L."/>
            <person name="Barry K."/>
            <person name="Martinez A.T."/>
            <person name="Xiao Y."/>
            <person name="Gibbons J.G."/>
            <person name="Terashima K."/>
            <person name="Grigoriev I.V."/>
            <person name="Hibbett D.S."/>
        </authorList>
    </citation>
    <scope>NUCLEOTIDE SEQUENCE</scope>
    <source>
        <strain evidence="3">RHP3577 ss4</strain>
    </source>
</reference>
<feature type="region of interest" description="Disordered" evidence="2">
    <location>
        <begin position="1251"/>
        <end position="1321"/>
    </location>
</feature>
<feature type="compositionally biased region" description="Polar residues" evidence="2">
    <location>
        <begin position="1251"/>
        <end position="1268"/>
    </location>
</feature>
<keyword evidence="4" id="KW-1185">Reference proteome</keyword>
<feature type="compositionally biased region" description="Polar residues" evidence="2">
    <location>
        <begin position="412"/>
        <end position="421"/>
    </location>
</feature>
<feature type="region of interest" description="Disordered" evidence="2">
    <location>
        <begin position="288"/>
        <end position="421"/>
    </location>
</feature>
<feature type="compositionally biased region" description="Low complexity" evidence="2">
    <location>
        <begin position="1274"/>
        <end position="1294"/>
    </location>
</feature>
<feature type="compositionally biased region" description="Polar residues" evidence="2">
    <location>
        <begin position="391"/>
        <end position="403"/>
    </location>
</feature>
<name>A0ABQ8VZL2_9AGAR</name>
<feature type="coiled-coil region" evidence="1">
    <location>
        <begin position="77"/>
        <end position="210"/>
    </location>
</feature>
<dbReference type="EMBL" id="JANVFT010000002">
    <property type="protein sequence ID" value="KAJ4501461.1"/>
    <property type="molecule type" value="Genomic_DNA"/>
</dbReference>
<evidence type="ECO:0000256" key="1">
    <source>
        <dbReference type="SAM" id="Coils"/>
    </source>
</evidence>
<feature type="region of interest" description="Disordered" evidence="2">
    <location>
        <begin position="1153"/>
        <end position="1192"/>
    </location>
</feature>
<comment type="caution">
    <text evidence="3">The sequence shown here is derived from an EMBL/GenBank/DDBJ whole genome shotgun (WGS) entry which is preliminary data.</text>
</comment>
<sequence>MKPGISRGELGKSGHTSYFLQLLLEWVTPNWNHMHGDQHHELKYSLISAKRKRYKNLMPRNSVTELKQTSVQTDLTMHSLTAEIELLKNQISILEIEKNSSELQVQHLRSRCNELTEKVLSLRAHAQCQATNHAFSKAEMKDKLEEALKAEERTKVNSNRWLERYVLQKEKLRRHENALATERHRKAKELNEVIQRAEKAETEAMFWRQEYFWYTTLMEALAGAHVFRMLLVQLFYPPMSSKSNEPETSAPKRYHCYCSTYCGGPDGLGRLISYSSFRLHLQKSTVQNDMANERPRIRKRVSSKLSTTTSEAHKHVLRTPFHLPRPRFRKPSQLILPLDDTHEVPPTASKTGNSGDDEGLGPQDGVNVQDNGEPEDEDVVDPGSLFEQHLSDNAPSGSLSQQSVHRDDEENPFQTTEGAASMQYRQNCTKAAFEELERNNGVKVSAYKDFFDGSDYLEAVAEGKIAENDMVVLLSIDGAQLYRNKASDCWMYIWVVLDHDPSNRYKVQHAAWKAHGQDVVAATPFIPGSFGRPPRNPAEKISSGYKAWEFLLYFFGLGPCLFYNLLPKDYYEQYCKIVQGIRLLIQEEILPDEIRLADKLITEASNSFEELYVQRRTDRLHFVRTSVHAPSHMPYETIRIGPGIIYSQWTMERMIGFLGMDIRLHSNAFANLTNIAITRAQNNALIAMFPDFRPKPKLLPRGAVDIGDGYQLRRARDSCSRAVTELEAQAISRYFLDLGFSTDDDGTPFDDNYNPVVVRWARVLLPNGQIARSRWKENLKPINKLRAARSVRVTLSGRLQYAEVHFYLSWHIHNVEKHFAVASFYGEPHQGILKQSSHSYYTVQHKCDVDVRAFDIKSISAVVMMAPDPRYGTNEDSAMSLSRLQTPVSNDAVGSFSPGIMGSGTGHDLDLQNSIRSWTPSVPLGLAQTRTEFMNVNDGQLTGCSSCLQTKLEIDRLKKYVIALEHEKNCTNSNFIVLNLLSTTNALGLPAPDSVGSGGGSNGLANFDIPLKKEDFPDVSFWTRKEWTDFATRNQLQKRGRGKRGNGENVAQQYIEDEKGNAMSGERANSFRLSCRGLFSQYYAEGKAPDTWENASHEVVRHFNRCIWSTFPELRLCAENWKLHYYAINAYPGWIRNRKLSGTSIKTEYDGLGDHAAQESSPNTTLSNEQGIASSTKRSLEDDQETGSPIKKRFNFVSPLSMQGTAKTADLNVKTYASPTDTLLRSTSTHPDTISLQTGFCSNTGNFNESSNLDDISQNGDHNSSSSPLHAEQLALDPSSSTLTSSDTSTILPSATQSTNMAPVDAGPSANRGAPPVIPAGIDNMGTSIDVDRSVPIVAADVSPDGHGVPGVPVGGSGAMLNAETQSNESKKNSKAKTRTTSAGNSIVRPNTSTGMKNLCMIEFKNKHGVKATRQAFKEHWSVLDETELKRWKEASAKAKNAKKVAAAPALAT</sequence>
<feature type="compositionally biased region" description="Polar residues" evidence="2">
    <location>
        <begin position="1379"/>
        <end position="1392"/>
    </location>
</feature>
<dbReference type="Proteomes" id="UP001150217">
    <property type="component" value="Unassembled WGS sequence"/>
</dbReference>
<accession>A0ABQ8VZL2</accession>
<protein>
    <submittedName>
        <fullName evidence="3">Uncharacterized protein</fullName>
    </submittedName>
</protein>
<evidence type="ECO:0000313" key="3">
    <source>
        <dbReference type="EMBL" id="KAJ4501461.1"/>
    </source>
</evidence>
<evidence type="ECO:0000256" key="2">
    <source>
        <dbReference type="SAM" id="MobiDB-lite"/>
    </source>
</evidence>
<feature type="region of interest" description="Disordered" evidence="2">
    <location>
        <begin position="1342"/>
        <end position="1392"/>
    </location>
</feature>
<feature type="compositionally biased region" description="Low complexity" evidence="2">
    <location>
        <begin position="1342"/>
        <end position="1352"/>
    </location>
</feature>
<organism evidence="3 4">
    <name type="scientific">Lentinula lateritia</name>
    <dbReference type="NCBI Taxonomy" id="40482"/>
    <lineage>
        <taxon>Eukaryota</taxon>
        <taxon>Fungi</taxon>
        <taxon>Dikarya</taxon>
        <taxon>Basidiomycota</taxon>
        <taxon>Agaricomycotina</taxon>
        <taxon>Agaricomycetes</taxon>
        <taxon>Agaricomycetidae</taxon>
        <taxon>Agaricales</taxon>
        <taxon>Marasmiineae</taxon>
        <taxon>Omphalotaceae</taxon>
        <taxon>Lentinula</taxon>
    </lineage>
</organism>